<evidence type="ECO:0000256" key="9">
    <source>
        <dbReference type="ARBA" id="ARBA00024807"/>
    </source>
</evidence>
<feature type="compositionally biased region" description="Low complexity" evidence="11">
    <location>
        <begin position="18"/>
        <end position="33"/>
    </location>
</feature>
<comment type="function">
    <text evidence="9">Required for the maintenance of the structure of the mitochondrial inner membrane. Involved in mitochondrial morphology. Causes growth arrest when highly overexpressed.</text>
</comment>
<feature type="region of interest" description="Disordered" evidence="11">
    <location>
        <begin position="1"/>
        <end position="80"/>
    </location>
</feature>
<dbReference type="InterPro" id="IPR008839">
    <property type="entry name" value="MDM33_fungi"/>
</dbReference>
<dbReference type="PANTHER" id="PTHR31961:SF3">
    <property type="entry name" value="SENSITIVE TO HIGH EXPRESSION PROTEIN 9, MITOCHONDRIAL"/>
    <property type="match status" value="1"/>
</dbReference>
<organism evidence="12 13">
    <name type="scientific">Pseudozyma flocculosa PF-1</name>
    <dbReference type="NCBI Taxonomy" id="1277687"/>
    <lineage>
        <taxon>Eukaryota</taxon>
        <taxon>Fungi</taxon>
        <taxon>Dikarya</taxon>
        <taxon>Basidiomycota</taxon>
        <taxon>Ustilaginomycotina</taxon>
        <taxon>Ustilaginomycetes</taxon>
        <taxon>Ustilaginales</taxon>
        <taxon>Ustilaginaceae</taxon>
        <taxon>Pseudozyma</taxon>
    </lineage>
</organism>
<dbReference type="GO" id="GO:0007007">
    <property type="term" value="P:inner mitochondrial membrane organization"/>
    <property type="evidence" value="ECO:0007669"/>
    <property type="project" value="TreeGrafter"/>
</dbReference>
<evidence type="ECO:0000256" key="7">
    <source>
        <dbReference type="ARBA" id="ARBA00023128"/>
    </source>
</evidence>
<keyword evidence="8 10" id="KW-0472">Membrane</keyword>
<dbReference type="AlphaFoldDB" id="A0A061H6Y6"/>
<keyword evidence="2 10" id="KW-0812">Transmembrane</keyword>
<reference evidence="12 13" key="1">
    <citation type="journal article" date="2013" name="Plant Cell">
        <title>The transition from a phytopathogenic smut ancestor to an anamorphic biocontrol agent deciphered by comparative whole-genome analysis.</title>
        <authorList>
            <person name="Lefebvre F."/>
            <person name="Joly D.L."/>
            <person name="Labbe C."/>
            <person name="Teichmann B."/>
            <person name="Linning R."/>
            <person name="Belzile F."/>
            <person name="Bakkeren G."/>
            <person name="Belanger R.R."/>
        </authorList>
    </citation>
    <scope>NUCLEOTIDE SEQUENCE [LARGE SCALE GENOMIC DNA]</scope>
    <source>
        <strain evidence="12 13">PF-1</strain>
    </source>
</reference>
<accession>A0A061H6Y6</accession>
<dbReference type="eggNOG" id="ENOG502QQ1E">
    <property type="taxonomic scope" value="Eukaryota"/>
</dbReference>
<dbReference type="Pfam" id="PF05546">
    <property type="entry name" value="She9_MDM33"/>
    <property type="match status" value="1"/>
</dbReference>
<keyword evidence="3 10" id="KW-0999">Mitochondrion inner membrane</keyword>
<dbReference type="OrthoDB" id="5595506at2759"/>
<comment type="subunit">
    <text evidence="10">Homooligomer.</text>
</comment>
<evidence type="ECO:0000256" key="2">
    <source>
        <dbReference type="ARBA" id="ARBA00022692"/>
    </source>
</evidence>
<dbReference type="GeneID" id="19320084"/>
<evidence type="ECO:0000256" key="5">
    <source>
        <dbReference type="ARBA" id="ARBA00022989"/>
    </source>
</evidence>
<keyword evidence="6" id="KW-0175">Coiled coil</keyword>
<evidence type="ECO:0000256" key="6">
    <source>
        <dbReference type="ARBA" id="ARBA00023054"/>
    </source>
</evidence>
<dbReference type="EMBL" id="KE361645">
    <property type="protein sequence ID" value="EPQ26356.1"/>
    <property type="molecule type" value="Genomic_DNA"/>
</dbReference>
<comment type="similarity">
    <text evidence="1 10">Belongs to the SHE9 family.</text>
</comment>
<evidence type="ECO:0000256" key="3">
    <source>
        <dbReference type="ARBA" id="ARBA00022792"/>
    </source>
</evidence>
<evidence type="ECO:0000256" key="11">
    <source>
        <dbReference type="SAM" id="MobiDB-lite"/>
    </source>
</evidence>
<proteinExistence type="inferred from homology"/>
<dbReference type="RefSeq" id="XP_007881733.1">
    <property type="nucleotide sequence ID" value="XM_007883542.1"/>
</dbReference>
<name>A0A061H6Y6_9BASI</name>
<protein>
    <recommendedName>
        <fullName evidence="10">Sensitive to high expression protein 9, mitochondrial</fullName>
    </recommendedName>
</protein>
<evidence type="ECO:0000256" key="10">
    <source>
        <dbReference type="RuleBase" id="RU364128"/>
    </source>
</evidence>
<dbReference type="HOGENOM" id="CLU_025632_0_0_1"/>
<keyword evidence="4 10" id="KW-0809">Transit peptide</keyword>
<evidence type="ECO:0000256" key="1">
    <source>
        <dbReference type="ARBA" id="ARBA00007472"/>
    </source>
</evidence>
<evidence type="ECO:0000313" key="12">
    <source>
        <dbReference type="EMBL" id="EPQ26356.1"/>
    </source>
</evidence>
<evidence type="ECO:0000256" key="4">
    <source>
        <dbReference type="ARBA" id="ARBA00022946"/>
    </source>
</evidence>
<dbReference type="Proteomes" id="UP000053664">
    <property type="component" value="Unassembled WGS sequence"/>
</dbReference>
<dbReference type="PANTHER" id="PTHR31961">
    <property type="entry name" value="SENSITIVE TO HIGH EXPRESSION PROTEIN 9, MITOCHONDRIAL"/>
    <property type="match status" value="1"/>
</dbReference>
<evidence type="ECO:0000313" key="13">
    <source>
        <dbReference type="Proteomes" id="UP000053664"/>
    </source>
</evidence>
<gene>
    <name evidence="12" type="ORF">PFL1_06004</name>
</gene>
<evidence type="ECO:0000256" key="8">
    <source>
        <dbReference type="ARBA" id="ARBA00023136"/>
    </source>
</evidence>
<dbReference type="KEGG" id="pfp:PFL1_06004"/>
<keyword evidence="7 10" id="KW-0496">Mitochondrion</keyword>
<comment type="subcellular location">
    <subcellularLocation>
        <location evidence="10">Mitochondrion inner membrane</location>
        <topology evidence="10">Multi-pass membrane protein</topology>
    </subcellularLocation>
</comment>
<feature type="transmembrane region" description="Helical" evidence="10">
    <location>
        <begin position="408"/>
        <end position="428"/>
    </location>
</feature>
<feature type="compositionally biased region" description="Pro residues" evidence="11">
    <location>
        <begin position="34"/>
        <end position="43"/>
    </location>
</feature>
<feature type="compositionally biased region" description="Low complexity" evidence="11">
    <location>
        <begin position="334"/>
        <end position="343"/>
    </location>
</feature>
<keyword evidence="5 10" id="KW-1133">Transmembrane helix</keyword>
<dbReference type="GO" id="GO:0005743">
    <property type="term" value="C:mitochondrial inner membrane"/>
    <property type="evidence" value="ECO:0007669"/>
    <property type="project" value="UniProtKB-SubCell"/>
</dbReference>
<feature type="transmembrane region" description="Helical" evidence="10">
    <location>
        <begin position="247"/>
        <end position="267"/>
    </location>
</feature>
<feature type="region of interest" description="Disordered" evidence="11">
    <location>
        <begin position="324"/>
        <end position="346"/>
    </location>
</feature>
<feature type="compositionally biased region" description="Basic and acidic residues" evidence="11">
    <location>
        <begin position="1"/>
        <end position="17"/>
    </location>
</feature>
<sequence length="432" mass="47481">MSTGDSDKKQVTSEEQKGQQQQQLQQEPDQAQPSSPPTPPQPGPNTSDDHTGSSTATTDSPSPPSDHHASSFASGSHTPSQISANLASLLTTARSTAQQRISTLQPRINRKISDLNQRWNAYTGFESINALKSAVSDLETSLAASRRDLAEAKARYLSAVSTRSASQRATNDLLSRRASWSEQDLSEYTRLLRSEHQQAKEEEMAEKNLDEREREVQNRFDDLMKGVMTRYHEEQIWSDRVRSVSTYGSIAVVALNALLFILAILIVEPYKRKRLAQTFETRLLQGEEQGRQMVQQTIHAFDAKVEKLVDQLAIAIKGDDLTRVDTAPAPSPASPTTVSAPPAMVEEDEEGRDAAWRMEQMETIERDVDDFVSTQLEDSSAAVGAMTSIAEAATKQRQDQERKRQAELVVASTAGVVAGALLSIVLGACWTG</sequence>